<feature type="domain" description="Pyruvate phosphate dikinase AMP/ATP-binding" evidence="2">
    <location>
        <begin position="18"/>
        <end position="309"/>
    </location>
</feature>
<protein>
    <submittedName>
        <fullName evidence="3">Prodigiosin synthesizing transferase PigC</fullName>
        <ecNumber evidence="3">6.4.-.-</ecNumber>
    </submittedName>
</protein>
<dbReference type="Pfam" id="PF01326">
    <property type="entry name" value="PPDK_N"/>
    <property type="match status" value="1"/>
</dbReference>
<dbReference type="SUPFAM" id="SSF52009">
    <property type="entry name" value="Phosphohistidine domain"/>
    <property type="match status" value="1"/>
</dbReference>
<dbReference type="Gene3D" id="3.30.1490.20">
    <property type="entry name" value="ATP-grasp fold, A domain"/>
    <property type="match status" value="1"/>
</dbReference>
<dbReference type="SUPFAM" id="SSF56059">
    <property type="entry name" value="Glutathione synthetase ATP-binding domain-like"/>
    <property type="match status" value="1"/>
</dbReference>
<dbReference type="EMBL" id="WEGH01000002">
    <property type="protein sequence ID" value="MQY05038.1"/>
    <property type="molecule type" value="Genomic_DNA"/>
</dbReference>
<dbReference type="PANTHER" id="PTHR43615">
    <property type="entry name" value="PHOSPHOENOLPYRUVATE SYNTHASE-RELATED"/>
    <property type="match status" value="1"/>
</dbReference>
<dbReference type="Proteomes" id="UP000487268">
    <property type="component" value="Unassembled WGS sequence"/>
</dbReference>
<dbReference type="EC" id="6.4.-.-" evidence="3"/>
<dbReference type="AlphaFoldDB" id="A0A7K0BV20"/>
<dbReference type="RefSeq" id="WP_153533163.1">
    <property type="nucleotide sequence ID" value="NZ_WEGH01000002.1"/>
</dbReference>
<dbReference type="GO" id="GO:0016874">
    <property type="term" value="F:ligase activity"/>
    <property type="evidence" value="ECO:0007669"/>
    <property type="project" value="UniProtKB-KW"/>
</dbReference>
<dbReference type="NCBIfam" id="NF004881">
    <property type="entry name" value="PRK06241.2-2"/>
    <property type="match status" value="1"/>
</dbReference>
<dbReference type="Gene3D" id="3.50.30.10">
    <property type="entry name" value="Phosphohistidine domain"/>
    <property type="match status" value="1"/>
</dbReference>
<evidence type="ECO:0000313" key="4">
    <source>
        <dbReference type="Proteomes" id="UP000487268"/>
    </source>
</evidence>
<dbReference type="Gene3D" id="3.30.470.20">
    <property type="entry name" value="ATP-grasp fold, B domain"/>
    <property type="match status" value="1"/>
</dbReference>
<evidence type="ECO:0000313" key="3">
    <source>
        <dbReference type="EMBL" id="MQY05038.1"/>
    </source>
</evidence>
<name>A0A7K0BV20_9ACTN</name>
<accession>A0A7K0BV20</accession>
<dbReference type="InterPro" id="IPR008279">
    <property type="entry name" value="PEP-util_enz_mobile_dom"/>
</dbReference>
<gene>
    <name evidence="3" type="primary">pigC</name>
    <name evidence="3" type="ORF">ACRB68_31010</name>
</gene>
<comment type="caution">
    <text evidence="3">The sequence shown here is derived from an EMBL/GenBank/DDBJ whole genome shotgun (WGS) entry which is preliminary data.</text>
</comment>
<dbReference type="OrthoDB" id="9765468at2"/>
<reference evidence="3 4" key="1">
    <citation type="submission" date="2019-10" db="EMBL/GenBank/DDBJ databases">
        <title>Actinomadura rubteroloni sp. nov. and Actinomadura macrotermitis sp. nov., isolated from the gut of fungus growing-termite Macrotermes natalensis.</title>
        <authorList>
            <person name="Benndorf R."/>
            <person name="Martin K."/>
            <person name="Kuefner M."/>
            <person name="De Beer W."/>
            <person name="Kaster A.-K."/>
            <person name="Vollmers J."/>
            <person name="Poulsen M."/>
            <person name="Beemelmanns C."/>
        </authorList>
    </citation>
    <scope>NUCLEOTIDE SEQUENCE [LARGE SCALE GENOMIC DNA]</scope>
    <source>
        <strain evidence="3 4">RB68</strain>
    </source>
</reference>
<dbReference type="InterPro" id="IPR051549">
    <property type="entry name" value="PEP_Utilizing_Enz"/>
</dbReference>
<proteinExistence type="predicted"/>
<dbReference type="GO" id="GO:0016301">
    <property type="term" value="F:kinase activity"/>
    <property type="evidence" value="ECO:0007669"/>
    <property type="project" value="InterPro"/>
</dbReference>
<sequence>MKVLTQDSPAAELAALGGGKARGLHALARTGASVPAWAVVGTDVFERYLADNDLTGKLADLVARTGELGTETVAARAEKLLLGGDLGDEVAGMVGEAYRTVGQGAVAVRSSSAEEDSADLSFAGQFATFLNVRGEEAVAEHVRRCWASAYSARALAYRAQHPEAGGLAPMAVIVQRMVRADTSGVLFTANPTTGDRGELIVSAVYGLGEALVSGTVDADTIVVDRVTGAVTSTVVGDKAERYDADEELGYRVSEVDPAKRGACCLTSEQIGELTALGARLEEAFGAPQDVEWAISEGRLLVLQSRPITTELGPPPDEPVLIWDNSNIVENFGGITKPLTFSFAQHVYHLSHQEYCRMLGVPERRLAEMDDWQRGRLGYFHGRVYYNLLTWYRMQRLLPFARMKRRVMELSMGVREPIPHATVEALQPFTTDSQLESALIRARAGAVFSWHLLATERYVRRFLRDFRTEFRRFDELDYEAMPGEEVYRRFVDLDRTLLPKWAPMIGLEAVILTTYGALFGLTRRWLPDAPGWFYWKVANPGGGVESAEPAHELTELAATVRADPGLGKLLDSTPADEVLEALDRDGHDDFARRVRRYIDRYGYRSLNELKLEEPDLRQNPASLFIMLRSALAATAVPAEPGRVDDVEAYLNEHLDPARGRLYGVVRRKVRGSLDARERVRFCRTRAFGLARRMFRGMGRSLAEMGALEHRDDIFYLRMEEIRDCFEGALGHGDLTGLVELRKRQEARDAELTPPERFVTRGPVYWRGNLDRAGWSTAADDTSSGRTRFQGTPCGPGVVEDVAQVVTEPTEVTGGVLVTYRTDPGWVGVLPSLSGLLIERGSPLTHLAIVARELGIPTVVQIKNITREVKTGTRLRVDGGTGEVTVVE</sequence>
<dbReference type="GO" id="GO:0005524">
    <property type="term" value="F:ATP binding"/>
    <property type="evidence" value="ECO:0007669"/>
    <property type="project" value="InterPro"/>
</dbReference>
<evidence type="ECO:0000259" key="1">
    <source>
        <dbReference type="Pfam" id="PF00391"/>
    </source>
</evidence>
<keyword evidence="3" id="KW-0808">Transferase</keyword>
<evidence type="ECO:0000259" key="2">
    <source>
        <dbReference type="Pfam" id="PF01326"/>
    </source>
</evidence>
<organism evidence="3 4">
    <name type="scientific">Actinomadura macrotermitis</name>
    <dbReference type="NCBI Taxonomy" id="2585200"/>
    <lineage>
        <taxon>Bacteria</taxon>
        <taxon>Bacillati</taxon>
        <taxon>Actinomycetota</taxon>
        <taxon>Actinomycetes</taxon>
        <taxon>Streptosporangiales</taxon>
        <taxon>Thermomonosporaceae</taxon>
        <taxon>Actinomadura</taxon>
    </lineage>
</organism>
<dbReference type="InterPro" id="IPR013815">
    <property type="entry name" value="ATP_grasp_subdomain_1"/>
</dbReference>
<dbReference type="PANTHER" id="PTHR43615:SF1">
    <property type="entry name" value="PPDK_N DOMAIN-CONTAINING PROTEIN"/>
    <property type="match status" value="1"/>
</dbReference>
<dbReference type="Pfam" id="PF00391">
    <property type="entry name" value="PEP-utilizers"/>
    <property type="match status" value="1"/>
</dbReference>
<keyword evidence="3" id="KW-0436">Ligase</keyword>
<feature type="domain" description="PEP-utilising enzyme mobile" evidence="1">
    <location>
        <begin position="812"/>
        <end position="880"/>
    </location>
</feature>
<dbReference type="InterPro" id="IPR002192">
    <property type="entry name" value="PPDK_AMP/ATP-bd"/>
</dbReference>
<keyword evidence="4" id="KW-1185">Reference proteome</keyword>
<dbReference type="InterPro" id="IPR036637">
    <property type="entry name" value="Phosphohistidine_dom_sf"/>
</dbReference>